<dbReference type="GO" id="GO:0004180">
    <property type="term" value="F:carboxypeptidase activity"/>
    <property type="evidence" value="ECO:0007669"/>
    <property type="project" value="UniProtKB-ARBA"/>
</dbReference>
<dbReference type="PROSITE" id="PS52029">
    <property type="entry name" value="LD_TPASE"/>
    <property type="match status" value="1"/>
</dbReference>
<dbReference type="CDD" id="cd16913">
    <property type="entry name" value="YkuD_like"/>
    <property type="match status" value="1"/>
</dbReference>
<proteinExistence type="inferred from homology"/>
<keyword evidence="8" id="KW-0732">Signal</keyword>
<evidence type="ECO:0000256" key="6">
    <source>
        <dbReference type="ARBA" id="ARBA00023316"/>
    </source>
</evidence>
<dbReference type="GO" id="GO:0016740">
    <property type="term" value="F:transferase activity"/>
    <property type="evidence" value="ECO:0007669"/>
    <property type="project" value="UniProtKB-KW"/>
</dbReference>
<dbReference type="InterPro" id="IPR045380">
    <property type="entry name" value="LD_TPept_scaffold_dom"/>
</dbReference>
<organism evidence="10 11">
    <name type="scientific">Vibrio rotiferianus</name>
    <dbReference type="NCBI Taxonomy" id="190895"/>
    <lineage>
        <taxon>Bacteria</taxon>
        <taxon>Pseudomonadati</taxon>
        <taxon>Pseudomonadota</taxon>
        <taxon>Gammaproteobacteria</taxon>
        <taxon>Vibrionales</taxon>
        <taxon>Vibrionaceae</taxon>
        <taxon>Vibrio</taxon>
    </lineage>
</organism>
<evidence type="ECO:0000256" key="5">
    <source>
        <dbReference type="ARBA" id="ARBA00022984"/>
    </source>
</evidence>
<dbReference type="GO" id="GO:0008360">
    <property type="term" value="P:regulation of cell shape"/>
    <property type="evidence" value="ECO:0007669"/>
    <property type="project" value="UniProtKB-UniRule"/>
</dbReference>
<dbReference type="GO" id="GO:0071555">
    <property type="term" value="P:cell wall organization"/>
    <property type="evidence" value="ECO:0007669"/>
    <property type="project" value="UniProtKB-UniRule"/>
</dbReference>
<evidence type="ECO:0000256" key="1">
    <source>
        <dbReference type="ARBA" id="ARBA00004752"/>
    </source>
</evidence>
<gene>
    <name evidence="10" type="ORF">VroAM7_12270</name>
</gene>
<dbReference type="InterPro" id="IPR038063">
    <property type="entry name" value="Transpep_catalytic_dom"/>
</dbReference>
<dbReference type="Pfam" id="PF01471">
    <property type="entry name" value="PG_binding_1"/>
    <property type="match status" value="1"/>
</dbReference>
<feature type="active site" description="Proton donor/acceptor" evidence="7">
    <location>
        <position position="431"/>
    </location>
</feature>
<evidence type="ECO:0000259" key="9">
    <source>
        <dbReference type="PROSITE" id="PS52029"/>
    </source>
</evidence>
<dbReference type="InterPro" id="IPR023346">
    <property type="entry name" value="Lysozyme-like_dom_sf"/>
</dbReference>
<reference evidence="11" key="1">
    <citation type="submission" date="2019-07" db="EMBL/GenBank/DDBJ databases">
        <title>Complete Genome Sequences of Vibrion rotiferianus strain AM7.</title>
        <authorList>
            <person name="Miyazaki K."/>
            <person name="Wiseschart A."/>
            <person name="Pootanakit K."/>
            <person name="Ishimori K."/>
            <person name="Kitahara K."/>
        </authorList>
    </citation>
    <scope>NUCLEOTIDE SEQUENCE [LARGE SCALE GENOMIC DNA]</scope>
    <source>
        <strain evidence="11">AM7</strain>
    </source>
</reference>
<dbReference type="PANTHER" id="PTHR41533">
    <property type="entry name" value="L,D-TRANSPEPTIDASE HI_1667-RELATED"/>
    <property type="match status" value="1"/>
</dbReference>
<keyword evidence="5 7" id="KW-0573">Peptidoglycan synthesis</keyword>
<dbReference type="UniPathway" id="UPA00219"/>
<sequence>MIVFARILLTTALMVPFFSFSTVVSQNATADTEQVGAVAQLSIEKMIHYPEVIDRLYQSTSYRLNWENEDIAQQFLFQLQVLSLAEVSPVFQDQIRRVAYVKEEGDALDYDLVMTDTLLMYLSYLEQVQQHGLQWLFGHGEEVSLPEPSIEVLTALSTEITIGKLDQFLSNLYSPLQTDPAFNQAFYSLQEYAKFDYPTYQQQGLTRVGDVLENKPILLERMQVVGIDVDDLLYSGPQFDEELEIAIKAFQKIHGLKQDGIIGPNTIRWVNFSPEQRLHLLALNSERSRLWAKERDNVVFVNVPGYEVTYWHNGEALFESKVVVGRTTRKTPIMTGTLDSVILNPTWNVPWKIMVKDIIPKVKKNPMYLLEQNIQIIRSWDSREIIDPTTIHWASVNPRSFPYRMRQSSGAHNALGLYKFNMPNPQAIYLHDTPSKNLFQEDRRAFSSGCVRVENAEQLAELLFKTQGLEERLEKKRESGRGANTSVPLSERIQVHIIYQTAWLEGGTLYYRDDIYQYDHQG</sequence>
<evidence type="ECO:0000313" key="11">
    <source>
        <dbReference type="Proteomes" id="UP000315115"/>
    </source>
</evidence>
<dbReference type="InterPro" id="IPR005490">
    <property type="entry name" value="LD_TPept_cat_dom"/>
</dbReference>
<comment type="similarity">
    <text evidence="2">Belongs to the YkuD family.</text>
</comment>
<dbReference type="PANTHER" id="PTHR41533:SF1">
    <property type="entry name" value="L,D-TRANSPEPTIDASE YCBB-RELATED"/>
    <property type="match status" value="1"/>
</dbReference>
<name>A0A510I4E0_9VIBR</name>
<dbReference type="SUPFAM" id="SSF53955">
    <property type="entry name" value="Lysozyme-like"/>
    <property type="match status" value="1"/>
</dbReference>
<evidence type="ECO:0000256" key="4">
    <source>
        <dbReference type="ARBA" id="ARBA00022960"/>
    </source>
</evidence>
<dbReference type="InterPro" id="IPR052905">
    <property type="entry name" value="LD-transpeptidase_YkuD-like"/>
</dbReference>
<dbReference type="Gene3D" id="2.40.440.10">
    <property type="entry name" value="L,D-transpeptidase catalytic domain-like"/>
    <property type="match status" value="1"/>
</dbReference>
<evidence type="ECO:0000313" key="10">
    <source>
        <dbReference type="EMBL" id="BBL88574.1"/>
    </source>
</evidence>
<dbReference type="AlphaFoldDB" id="A0A510I4E0"/>
<dbReference type="Gene3D" id="1.10.101.10">
    <property type="entry name" value="PGBD-like superfamily/PGBD"/>
    <property type="match status" value="1"/>
</dbReference>
<feature type="signal peptide" evidence="8">
    <location>
        <begin position="1"/>
        <end position="30"/>
    </location>
</feature>
<dbReference type="InterPro" id="IPR036366">
    <property type="entry name" value="PGBDSf"/>
</dbReference>
<dbReference type="SUPFAM" id="SSF141523">
    <property type="entry name" value="L,D-transpeptidase catalytic domain-like"/>
    <property type="match status" value="1"/>
</dbReference>
<keyword evidence="3" id="KW-0808">Transferase</keyword>
<feature type="domain" description="L,D-TPase catalytic" evidence="9">
    <location>
        <begin position="297"/>
        <end position="474"/>
    </location>
</feature>
<feature type="active site" description="Nucleophile" evidence="7">
    <location>
        <position position="450"/>
    </location>
</feature>
<evidence type="ECO:0000256" key="2">
    <source>
        <dbReference type="ARBA" id="ARBA00005992"/>
    </source>
</evidence>
<accession>A0A510I4E0</accession>
<dbReference type="GO" id="GO:0009252">
    <property type="term" value="P:peptidoglycan biosynthetic process"/>
    <property type="evidence" value="ECO:0007669"/>
    <property type="project" value="UniProtKB-UniPathway"/>
</dbReference>
<evidence type="ECO:0000256" key="3">
    <source>
        <dbReference type="ARBA" id="ARBA00022679"/>
    </source>
</evidence>
<comment type="pathway">
    <text evidence="1 7">Cell wall biogenesis; peptidoglycan biosynthesis.</text>
</comment>
<evidence type="ECO:0000256" key="7">
    <source>
        <dbReference type="PROSITE-ProRule" id="PRU01373"/>
    </source>
</evidence>
<dbReference type="Pfam" id="PF03734">
    <property type="entry name" value="YkuD"/>
    <property type="match status" value="1"/>
</dbReference>
<protein>
    <submittedName>
        <fullName evidence="10">Amidase</fullName>
    </submittedName>
</protein>
<keyword evidence="4 7" id="KW-0133">Cell shape</keyword>
<dbReference type="InterPro" id="IPR002477">
    <property type="entry name" value="Peptidoglycan-bd-like"/>
</dbReference>
<keyword evidence="6 7" id="KW-0961">Cell wall biogenesis/degradation</keyword>
<dbReference type="Pfam" id="PF20142">
    <property type="entry name" value="Scaffold"/>
    <property type="match status" value="1"/>
</dbReference>
<dbReference type="EMBL" id="AP019798">
    <property type="protein sequence ID" value="BBL88574.1"/>
    <property type="molecule type" value="Genomic_DNA"/>
</dbReference>
<evidence type="ECO:0000256" key="8">
    <source>
        <dbReference type="SAM" id="SignalP"/>
    </source>
</evidence>
<feature type="chain" id="PRO_5021999185" evidence="8">
    <location>
        <begin position="31"/>
        <end position="522"/>
    </location>
</feature>
<dbReference type="Proteomes" id="UP000315115">
    <property type="component" value="Chromosome 1"/>
</dbReference>